<dbReference type="EMBL" id="JADFTT010000408">
    <property type="protein sequence ID" value="KAG5761974.1"/>
    <property type="molecule type" value="Genomic_DNA"/>
</dbReference>
<proteinExistence type="predicted"/>
<evidence type="ECO:0000256" key="1">
    <source>
        <dbReference type="SAM" id="MobiDB-lite"/>
    </source>
</evidence>
<comment type="caution">
    <text evidence="2">The sequence shown here is derived from an EMBL/GenBank/DDBJ whole genome shotgun (WGS) entry which is preliminary data.</text>
</comment>
<protein>
    <submittedName>
        <fullName evidence="2">Uncharacterized protein</fullName>
    </submittedName>
</protein>
<reference evidence="2" key="1">
    <citation type="journal article" date="2020" name="bioRxiv">
        <title>Historical genomics reveals the evolutionary mechanisms behind multiple outbreaks of the host-specific coffee wilt pathogen Fusarium xylarioides.</title>
        <authorList>
            <person name="Peck D."/>
            <person name="Nowell R.W."/>
            <person name="Flood J."/>
            <person name="Ryan M.J."/>
            <person name="Barraclough T.G."/>
        </authorList>
    </citation>
    <scope>NUCLEOTIDE SEQUENCE</scope>
    <source>
        <strain evidence="2">IMI 127659i</strain>
    </source>
</reference>
<feature type="compositionally biased region" description="Polar residues" evidence="1">
    <location>
        <begin position="145"/>
        <end position="161"/>
    </location>
</feature>
<dbReference type="AlphaFoldDB" id="A0A9P7HRN1"/>
<dbReference type="Proteomes" id="UP000750502">
    <property type="component" value="Unassembled WGS sequence"/>
</dbReference>
<organism evidence="2 3">
    <name type="scientific">Fusarium xylarioides</name>
    <dbReference type="NCBI Taxonomy" id="221167"/>
    <lineage>
        <taxon>Eukaryota</taxon>
        <taxon>Fungi</taxon>
        <taxon>Dikarya</taxon>
        <taxon>Ascomycota</taxon>
        <taxon>Pezizomycotina</taxon>
        <taxon>Sordariomycetes</taxon>
        <taxon>Hypocreomycetidae</taxon>
        <taxon>Hypocreales</taxon>
        <taxon>Nectriaceae</taxon>
        <taxon>Fusarium</taxon>
        <taxon>Fusarium fujikuroi species complex</taxon>
    </lineage>
</organism>
<feature type="region of interest" description="Disordered" evidence="1">
    <location>
        <begin position="145"/>
        <end position="182"/>
    </location>
</feature>
<sequence>MLHRGLKITLVMGTIISIGLLQGLNPYLCQSSKVHTISANNTLLGDNPQPLTHHVERLHLLVAHLEGPQADEIRQCVGAIRSHPDVVRLEQLATSARVPSPATQGRSGSLGTDFIQRQTSAERPTKTIITPAPTATAAIIARNGGSSVGSKAATTTVSAENASPDDVTEETDTTAPAELPRLDHKSLGKNLVPALEELIIQSSVSNEVLIPRPDNIDFEAFRKAINIKSTECQQTGVQYKQRTAGQGCCFTSGKSDGFKWPDFSTAINKVPSIEEAKIWLDKVINNPPKGTISYYSGHARKIWR</sequence>
<name>A0A9P7HRN1_9HYPO</name>
<evidence type="ECO:0000313" key="2">
    <source>
        <dbReference type="EMBL" id="KAG5761974.1"/>
    </source>
</evidence>
<accession>A0A9P7HRN1</accession>
<keyword evidence="3" id="KW-1185">Reference proteome</keyword>
<gene>
    <name evidence="2" type="ORF">H9Q72_009919</name>
</gene>
<dbReference type="OrthoDB" id="5100964at2759"/>
<reference evidence="2" key="2">
    <citation type="submission" date="2020-10" db="EMBL/GenBank/DDBJ databases">
        <authorList>
            <person name="Peck L.D."/>
            <person name="Nowell R.W."/>
            <person name="Flood J."/>
            <person name="Ryan M.J."/>
            <person name="Barraclough T.G."/>
        </authorList>
    </citation>
    <scope>NUCLEOTIDE SEQUENCE</scope>
    <source>
        <strain evidence="2">IMI 127659i</strain>
    </source>
</reference>
<evidence type="ECO:0000313" key="3">
    <source>
        <dbReference type="Proteomes" id="UP000750502"/>
    </source>
</evidence>